<dbReference type="EMBL" id="LRAD01000056">
    <property type="protein sequence ID" value="KXZ57736.1"/>
    <property type="molecule type" value="Genomic_DNA"/>
</dbReference>
<proteinExistence type="predicted"/>
<comment type="caution">
    <text evidence="1">The sequence shown here is derived from an EMBL/GenBank/DDBJ whole genome shotgun (WGS) entry which is preliminary data.</text>
</comment>
<evidence type="ECO:0000313" key="1">
    <source>
        <dbReference type="EMBL" id="KXZ57736.1"/>
    </source>
</evidence>
<reference evidence="1 2" key="1">
    <citation type="submission" date="2016-01" db="EMBL/GenBank/DDBJ databases">
        <title>Draft genome sequences of Microbacterium laevaniformans LCDC 91-0039 and the type strain of Microbacterium hominis LCDC 84-209.</title>
        <authorList>
            <person name="Bernier A.-M."/>
            <person name="Bernard K."/>
        </authorList>
    </citation>
    <scope>NUCLEOTIDE SEQUENCE [LARGE SCALE GENOMIC DNA]</scope>
    <source>
        <strain evidence="1 2">LCDC 91-0039</strain>
    </source>
</reference>
<dbReference type="AlphaFoldDB" id="A0A150H6K7"/>
<organism evidence="1 2">
    <name type="scientific">Microbacterium laevaniformans</name>
    <dbReference type="NCBI Taxonomy" id="36807"/>
    <lineage>
        <taxon>Bacteria</taxon>
        <taxon>Bacillati</taxon>
        <taxon>Actinomycetota</taxon>
        <taxon>Actinomycetes</taxon>
        <taxon>Micrococcales</taxon>
        <taxon>Microbacteriaceae</taxon>
        <taxon>Microbacterium</taxon>
    </lineage>
</organism>
<name>A0A150H6K7_9MICO</name>
<protein>
    <submittedName>
        <fullName evidence="1">Uncharacterized protein</fullName>
    </submittedName>
</protein>
<gene>
    <name evidence="1" type="ORF">Mlaev_02517</name>
</gene>
<sequence>MSRYTRPSIAPQVFVDADGQVIDYGRYHGPSGCVRASRTALG</sequence>
<accession>A0A150H6K7</accession>
<evidence type="ECO:0000313" key="2">
    <source>
        <dbReference type="Proteomes" id="UP000075357"/>
    </source>
</evidence>
<keyword evidence="2" id="KW-1185">Reference proteome</keyword>
<dbReference type="Proteomes" id="UP000075357">
    <property type="component" value="Unassembled WGS sequence"/>
</dbReference>